<name>C5BUH6_TERTT</name>
<dbReference type="EMBL" id="CP001614">
    <property type="protein sequence ID" value="ACR14687.1"/>
    <property type="molecule type" value="Genomic_DNA"/>
</dbReference>
<feature type="signal peptide" evidence="1">
    <location>
        <begin position="1"/>
        <end position="18"/>
    </location>
</feature>
<feature type="chain" id="PRO_5002949073" description="Lipoprotein" evidence="1">
    <location>
        <begin position="19"/>
        <end position="102"/>
    </location>
</feature>
<gene>
    <name evidence="2" type="ordered locus">TERTU_4127</name>
</gene>
<dbReference type="RefSeq" id="WP_015820801.1">
    <property type="nucleotide sequence ID" value="NC_012997.1"/>
</dbReference>
<proteinExistence type="predicted"/>
<reference evidence="2 3" key="1">
    <citation type="journal article" date="2009" name="PLoS ONE">
        <title>The complete genome of Teredinibacter turnerae T7901: an intracellular endosymbiont of marine wood-boring bivalves (shipworms).</title>
        <authorList>
            <person name="Yang J.C."/>
            <person name="Madupu R."/>
            <person name="Durkin A.S."/>
            <person name="Ekborg N.A."/>
            <person name="Pedamallu C.S."/>
            <person name="Hostetler J.B."/>
            <person name="Radune D."/>
            <person name="Toms B.S."/>
            <person name="Henrissat B."/>
            <person name="Coutinho P.M."/>
            <person name="Schwarz S."/>
            <person name="Field L."/>
            <person name="Trindade-Silva A.E."/>
            <person name="Soares C.A.G."/>
            <person name="Elshahawi S."/>
            <person name="Hanora A."/>
            <person name="Schmidt E.W."/>
            <person name="Haygood M.G."/>
            <person name="Posfai J."/>
            <person name="Benner J."/>
            <person name="Madinger C."/>
            <person name="Nove J."/>
            <person name="Anton B."/>
            <person name="Chaudhary K."/>
            <person name="Foster J."/>
            <person name="Holman A."/>
            <person name="Kumar S."/>
            <person name="Lessard P.A."/>
            <person name="Luyten Y.A."/>
            <person name="Slatko B."/>
            <person name="Wood N."/>
            <person name="Wu B."/>
            <person name="Teplitski M."/>
            <person name="Mougous J.D."/>
            <person name="Ward N."/>
            <person name="Eisen J.A."/>
            <person name="Badger J.H."/>
            <person name="Distel D.L."/>
        </authorList>
    </citation>
    <scope>NUCLEOTIDE SEQUENCE [LARGE SCALE GENOMIC DNA]</scope>
    <source>
        <strain evidence="3">ATCC 39867 / T7901</strain>
    </source>
</reference>
<keyword evidence="3" id="KW-1185">Reference proteome</keyword>
<protein>
    <recommendedName>
        <fullName evidence="4">Lipoprotein</fullName>
    </recommendedName>
</protein>
<accession>C5BUH6</accession>
<evidence type="ECO:0008006" key="4">
    <source>
        <dbReference type="Google" id="ProtNLM"/>
    </source>
</evidence>
<evidence type="ECO:0000313" key="3">
    <source>
        <dbReference type="Proteomes" id="UP000009080"/>
    </source>
</evidence>
<dbReference type="HOGENOM" id="CLU_2276116_0_0_6"/>
<evidence type="ECO:0000256" key="1">
    <source>
        <dbReference type="SAM" id="SignalP"/>
    </source>
</evidence>
<sequence>MKKLSIAILLVFSSNVFSDDCVTIDGQMDDDKNKVVDKVSAMNVRISDDSVKTMTSYAIMTKLIKKANDLNLCFKAGESELSFRAISEEPKYEGPWKTVPII</sequence>
<dbReference type="Proteomes" id="UP000009080">
    <property type="component" value="Chromosome"/>
</dbReference>
<evidence type="ECO:0000313" key="2">
    <source>
        <dbReference type="EMBL" id="ACR14687.1"/>
    </source>
</evidence>
<organism evidence="2 3">
    <name type="scientific">Teredinibacter turnerae (strain ATCC 39867 / T7901)</name>
    <dbReference type="NCBI Taxonomy" id="377629"/>
    <lineage>
        <taxon>Bacteria</taxon>
        <taxon>Pseudomonadati</taxon>
        <taxon>Pseudomonadota</taxon>
        <taxon>Gammaproteobacteria</taxon>
        <taxon>Cellvibrionales</taxon>
        <taxon>Cellvibrionaceae</taxon>
        <taxon>Teredinibacter</taxon>
    </lineage>
</organism>
<keyword evidence="1" id="KW-0732">Signal</keyword>
<dbReference type="AlphaFoldDB" id="C5BUH6"/>
<dbReference type="KEGG" id="ttu:TERTU_4127"/>